<evidence type="ECO:0000313" key="3">
    <source>
        <dbReference type="Proteomes" id="UP001148299"/>
    </source>
</evidence>
<protein>
    <submittedName>
        <fullName evidence="2">Peptide synthetase</fullName>
    </submittedName>
</protein>
<keyword evidence="3" id="KW-1185">Reference proteome</keyword>
<dbReference type="EMBL" id="JAPZBR010000005">
    <property type="protein sequence ID" value="KAJ5354025.1"/>
    <property type="molecule type" value="Genomic_DNA"/>
</dbReference>
<reference evidence="2" key="2">
    <citation type="journal article" date="2023" name="IMA Fungus">
        <title>Comparative genomic study of the Penicillium genus elucidates a diverse pangenome and 15 lateral gene transfer events.</title>
        <authorList>
            <person name="Petersen C."/>
            <person name="Sorensen T."/>
            <person name="Nielsen M.R."/>
            <person name="Sondergaard T.E."/>
            <person name="Sorensen J.L."/>
            <person name="Fitzpatrick D.A."/>
            <person name="Frisvad J.C."/>
            <person name="Nielsen K.L."/>
        </authorList>
    </citation>
    <scope>NUCLEOTIDE SEQUENCE</scope>
    <source>
        <strain evidence="2">IBT 35675</strain>
    </source>
</reference>
<organism evidence="2 3">
    <name type="scientific">Penicillium brevicompactum</name>
    <dbReference type="NCBI Taxonomy" id="5074"/>
    <lineage>
        <taxon>Eukaryota</taxon>
        <taxon>Fungi</taxon>
        <taxon>Dikarya</taxon>
        <taxon>Ascomycota</taxon>
        <taxon>Pezizomycotina</taxon>
        <taxon>Eurotiomycetes</taxon>
        <taxon>Eurotiomycetidae</taxon>
        <taxon>Eurotiales</taxon>
        <taxon>Aspergillaceae</taxon>
        <taxon>Penicillium</taxon>
    </lineage>
</organism>
<evidence type="ECO:0000313" key="2">
    <source>
        <dbReference type="EMBL" id="KAJ5354025.1"/>
    </source>
</evidence>
<sequence length="191" mass="21499">MAIQSHKSDAIQAMCQDFGHYVKGRAEQFSTSITRMADSIAACAYQRRRCPGLAGYLRQLDTWPDSVVLHQNFDRHIEMRVDEDLVCRKTMPMLSSWPVFPVLLATHPGKEKLDALLLISTKFGVQQDVDRMLGHFAAALRRLEEDPGGRMLSNDEPVDINWENTLIESSKSNPFDPTAKSIHRASDSLGL</sequence>
<reference evidence="2" key="1">
    <citation type="submission" date="2022-12" db="EMBL/GenBank/DDBJ databases">
        <authorList>
            <person name="Petersen C."/>
        </authorList>
    </citation>
    <scope>NUCLEOTIDE SEQUENCE</scope>
    <source>
        <strain evidence="2">IBT 35675</strain>
    </source>
</reference>
<dbReference type="AlphaFoldDB" id="A0A9W9USN6"/>
<accession>A0A9W9USN6</accession>
<proteinExistence type="predicted"/>
<comment type="caution">
    <text evidence="2">The sequence shown here is derived from an EMBL/GenBank/DDBJ whole genome shotgun (WGS) entry which is preliminary data.</text>
</comment>
<dbReference type="Proteomes" id="UP001148299">
    <property type="component" value="Unassembled WGS sequence"/>
</dbReference>
<gene>
    <name evidence="2" type="ORF">N7541_006589</name>
</gene>
<evidence type="ECO:0000256" key="1">
    <source>
        <dbReference type="SAM" id="MobiDB-lite"/>
    </source>
</evidence>
<feature type="region of interest" description="Disordered" evidence="1">
    <location>
        <begin position="171"/>
        <end position="191"/>
    </location>
</feature>
<name>A0A9W9USN6_PENBR</name>